<dbReference type="GeneID" id="55990227"/>
<dbReference type="RefSeq" id="XP_035341801.1">
    <property type="nucleotide sequence ID" value="XM_035485908.1"/>
</dbReference>
<dbReference type="InterPro" id="IPR020904">
    <property type="entry name" value="Sc_DH/Rdtase_CS"/>
</dbReference>
<dbReference type="PROSITE" id="PS00061">
    <property type="entry name" value="ADH_SHORT"/>
    <property type="match status" value="1"/>
</dbReference>
<dbReference type="FunFam" id="3.40.50.720:FF:000084">
    <property type="entry name" value="Short-chain dehydrogenase reductase"/>
    <property type="match status" value="1"/>
</dbReference>
<dbReference type="PANTHER" id="PTHR43161">
    <property type="entry name" value="SORBITOL DEHYDROGENASE"/>
    <property type="match status" value="1"/>
</dbReference>
<keyword evidence="6" id="KW-0560">Oxidoreductase</keyword>
<dbReference type="SUPFAM" id="SSF50129">
    <property type="entry name" value="GroES-like"/>
    <property type="match status" value="1"/>
</dbReference>
<dbReference type="PRINTS" id="PR00081">
    <property type="entry name" value="GDHRDH"/>
</dbReference>
<keyword evidence="3 7" id="KW-0479">Metal-binding</keyword>
<sequence length="616" mass="64606">MASNLTAIVTGSARGIGRAIALRLAREGYSVCINDIPSASAEINALVNEINKTTPSVSSKQPRAIGITADVSSSAQVTDMVTETVSRLGPLTLMIANAGIAPAQPILSVTEEDIDSIFNVNFKGTFNCYSQAARQMIRQGDPETCAGINRYKIVGCASIAGFKGLPTLGIYSASKFAVRGLTHSLAAEMARHKITVNAYAPGIVGTAMWDELDEAIGQVEGRAKGESLKLYSKDIALGRTGTPEDVAGLVGGFLASKDSDYVTGQTMKCRSHEVRVQVAYCGICGTDIHEYLGGPILAPKPQQTHPHTGASLPIVLGHEMSGTISELGENVKGLSLGQKVVVNPSLGDSQYGTDPCVSCQAGRPNTCSQATFYGLSAPGGGFANEITVHQANIMPVPENVPLKLAALAEPLAVAWHMVRVSGFVKGQNVLILGAGPIGLALLMILKAKGAGKVIVSEVSSMRMQYAQQLGADKVVNPMGGSADTPDPVMATVRELTGEGVDISYEASGLQATLDTAIAAVMPGGVIFNVAVHEKRLQVNINDLVLTEKKMTGGISYTSEDFQGVLELLASGTIPAEKLISSVVPLANIIEDGFQELINNKTKHVKILVQANRDLED</sequence>
<dbReference type="CDD" id="cd08233">
    <property type="entry name" value="butanediol_DH_like"/>
    <property type="match status" value="1"/>
</dbReference>
<evidence type="ECO:0000256" key="4">
    <source>
        <dbReference type="ARBA" id="ARBA00022833"/>
    </source>
</evidence>
<keyword evidence="4 7" id="KW-0862">Zinc</keyword>
<dbReference type="PROSITE" id="PS00059">
    <property type="entry name" value="ADH_ZINC"/>
    <property type="match status" value="1"/>
</dbReference>
<dbReference type="KEGG" id="trg:TRUGW13939_02720"/>
<dbReference type="AlphaFoldDB" id="A0A7H8QR65"/>
<dbReference type="InterPro" id="IPR020843">
    <property type="entry name" value="ER"/>
</dbReference>
<dbReference type="InterPro" id="IPR002328">
    <property type="entry name" value="ADH_Zn_CS"/>
</dbReference>
<dbReference type="InterPro" id="IPR036291">
    <property type="entry name" value="NAD(P)-bd_dom_sf"/>
</dbReference>
<dbReference type="Proteomes" id="UP000509510">
    <property type="component" value="Chromosome II"/>
</dbReference>
<dbReference type="Pfam" id="PF00106">
    <property type="entry name" value="adh_short"/>
    <property type="match status" value="1"/>
</dbReference>
<organism evidence="9 10">
    <name type="scientific">Talaromyces rugulosus</name>
    <name type="common">Penicillium rugulosum</name>
    <dbReference type="NCBI Taxonomy" id="121627"/>
    <lineage>
        <taxon>Eukaryota</taxon>
        <taxon>Fungi</taxon>
        <taxon>Dikarya</taxon>
        <taxon>Ascomycota</taxon>
        <taxon>Pezizomycotina</taxon>
        <taxon>Eurotiomycetes</taxon>
        <taxon>Eurotiomycetidae</taxon>
        <taxon>Eurotiales</taxon>
        <taxon>Trichocomaceae</taxon>
        <taxon>Talaromyces</taxon>
        <taxon>Talaromyces sect. Islandici</taxon>
    </lineage>
</organism>
<evidence type="ECO:0000256" key="7">
    <source>
        <dbReference type="RuleBase" id="RU361277"/>
    </source>
</evidence>
<comment type="similarity">
    <text evidence="2 7">Belongs to the zinc-containing alcohol dehydrogenase family.</text>
</comment>
<evidence type="ECO:0000259" key="8">
    <source>
        <dbReference type="SMART" id="SM00829"/>
    </source>
</evidence>
<feature type="domain" description="Enoyl reductase (ER)" evidence="8">
    <location>
        <begin position="255"/>
        <end position="608"/>
    </location>
</feature>
<gene>
    <name evidence="9" type="ORF">TRUGW13939_02720</name>
</gene>
<dbReference type="OrthoDB" id="3941538at2759"/>
<protein>
    <recommendedName>
        <fullName evidence="8">Enoyl reductase (ER) domain-containing protein</fullName>
    </recommendedName>
</protein>
<evidence type="ECO:0000256" key="1">
    <source>
        <dbReference type="ARBA" id="ARBA00001947"/>
    </source>
</evidence>
<evidence type="ECO:0000313" key="10">
    <source>
        <dbReference type="Proteomes" id="UP000509510"/>
    </source>
</evidence>
<accession>A0A7H8QR65</accession>
<name>A0A7H8QR65_TALRU</name>
<dbReference type="InterPro" id="IPR002347">
    <property type="entry name" value="SDR_fam"/>
</dbReference>
<dbReference type="Pfam" id="PF08240">
    <property type="entry name" value="ADH_N"/>
    <property type="match status" value="1"/>
</dbReference>
<keyword evidence="10" id="KW-1185">Reference proteome</keyword>
<dbReference type="InterPro" id="IPR013149">
    <property type="entry name" value="ADH-like_C"/>
</dbReference>
<keyword evidence="5" id="KW-0521">NADP</keyword>
<dbReference type="PANTHER" id="PTHR43161:SF23">
    <property type="entry name" value="(R,R)-BUTANEDIOL DEHYDROGENASE-RELATED"/>
    <property type="match status" value="1"/>
</dbReference>
<proteinExistence type="inferred from homology"/>
<evidence type="ECO:0000313" key="9">
    <source>
        <dbReference type="EMBL" id="QKX55623.1"/>
    </source>
</evidence>
<comment type="cofactor">
    <cofactor evidence="1 7">
        <name>Zn(2+)</name>
        <dbReference type="ChEBI" id="CHEBI:29105"/>
    </cofactor>
</comment>
<dbReference type="InterPro" id="IPR011032">
    <property type="entry name" value="GroES-like_sf"/>
</dbReference>
<evidence type="ECO:0000256" key="6">
    <source>
        <dbReference type="ARBA" id="ARBA00023002"/>
    </source>
</evidence>
<evidence type="ECO:0000256" key="3">
    <source>
        <dbReference type="ARBA" id="ARBA00022723"/>
    </source>
</evidence>
<dbReference type="EMBL" id="CP055899">
    <property type="protein sequence ID" value="QKX55623.1"/>
    <property type="molecule type" value="Genomic_DNA"/>
</dbReference>
<dbReference type="GO" id="GO:0034079">
    <property type="term" value="P:butanediol biosynthetic process"/>
    <property type="evidence" value="ECO:0007669"/>
    <property type="project" value="TreeGrafter"/>
</dbReference>
<dbReference type="GO" id="GO:0005737">
    <property type="term" value="C:cytoplasm"/>
    <property type="evidence" value="ECO:0007669"/>
    <property type="project" value="TreeGrafter"/>
</dbReference>
<dbReference type="Gene3D" id="3.90.180.10">
    <property type="entry name" value="Medium-chain alcohol dehydrogenases, catalytic domain"/>
    <property type="match status" value="1"/>
</dbReference>
<dbReference type="GO" id="GO:0008270">
    <property type="term" value="F:zinc ion binding"/>
    <property type="evidence" value="ECO:0007669"/>
    <property type="project" value="InterPro"/>
</dbReference>
<dbReference type="PRINTS" id="PR00080">
    <property type="entry name" value="SDRFAMILY"/>
</dbReference>
<evidence type="ECO:0000256" key="2">
    <source>
        <dbReference type="ARBA" id="ARBA00008072"/>
    </source>
</evidence>
<evidence type="ECO:0000256" key="5">
    <source>
        <dbReference type="ARBA" id="ARBA00022857"/>
    </source>
</evidence>
<dbReference type="Pfam" id="PF00107">
    <property type="entry name" value="ADH_zinc_N"/>
    <property type="match status" value="1"/>
</dbReference>
<dbReference type="SUPFAM" id="SSF51735">
    <property type="entry name" value="NAD(P)-binding Rossmann-fold domains"/>
    <property type="match status" value="2"/>
</dbReference>
<dbReference type="InterPro" id="IPR013154">
    <property type="entry name" value="ADH-like_N"/>
</dbReference>
<dbReference type="Gene3D" id="3.40.50.720">
    <property type="entry name" value="NAD(P)-binding Rossmann-like Domain"/>
    <property type="match status" value="2"/>
</dbReference>
<dbReference type="SMART" id="SM00829">
    <property type="entry name" value="PKS_ER"/>
    <property type="match status" value="1"/>
</dbReference>
<dbReference type="GO" id="GO:0000721">
    <property type="term" value="F:(R,R)-butanediol dehydrogenase activity"/>
    <property type="evidence" value="ECO:0007669"/>
    <property type="project" value="TreeGrafter"/>
</dbReference>
<reference evidence="10" key="1">
    <citation type="submission" date="2020-06" db="EMBL/GenBank/DDBJ databases">
        <title>A chromosome-scale genome assembly of Talaromyces rugulosus W13939.</title>
        <authorList>
            <person name="Wang B."/>
            <person name="Guo L."/>
            <person name="Ye K."/>
            <person name="Wang L."/>
        </authorList>
    </citation>
    <scope>NUCLEOTIDE SEQUENCE [LARGE SCALE GENOMIC DNA]</scope>
    <source>
        <strain evidence="10">W13939</strain>
    </source>
</reference>